<evidence type="ECO:0000313" key="1">
    <source>
        <dbReference type="EMBL" id="KAK4125725.1"/>
    </source>
</evidence>
<dbReference type="AlphaFoldDB" id="A0AAN6U4C2"/>
<dbReference type="RefSeq" id="XP_062649496.1">
    <property type="nucleotide sequence ID" value="XM_062786579.1"/>
</dbReference>
<keyword evidence="2" id="KW-1185">Reference proteome</keyword>
<sequence length="344" mass="39693">MSNQLPSNIPSWDSRQSSPWLCKFGGHARSVLNNPREPLAHFGLAPRIPDLHPIFYAEDNEYFRNLAPFAKPSDYELDMLFATEDAQQSMNGGLTTWELAVLNERLVNGWPGGHRQSDSITPRLLDYNGLGTQVDESSWHPAFRKTKWYDFRVPIVDGKFTRHAVPGITATDVWSVDVPAVWKELREPIELANRWFRHMVTGSWLNNLCWETRTEWMEAEPAPGDFHSYPDPLGPNRKPYRVPSRHNHCDGERVLKYVAEKVAPLLIWTFIDDFYHIHDSANETDQYGRTAREWDGGVEPKEDTPPAERPAPFMTTYIHVKPLRVYWTRRQPCQNAVMPSGRSL</sequence>
<evidence type="ECO:0000313" key="2">
    <source>
        <dbReference type="Proteomes" id="UP001302602"/>
    </source>
</evidence>
<accession>A0AAN6U4C2</accession>
<dbReference type="EMBL" id="MU853225">
    <property type="protein sequence ID" value="KAK4125725.1"/>
    <property type="molecule type" value="Genomic_DNA"/>
</dbReference>
<gene>
    <name evidence="1" type="ORF">N657DRAFT_275478</name>
</gene>
<reference evidence="1" key="2">
    <citation type="submission" date="2023-05" db="EMBL/GenBank/DDBJ databases">
        <authorList>
            <consortium name="Lawrence Berkeley National Laboratory"/>
            <person name="Steindorff A."/>
            <person name="Hensen N."/>
            <person name="Bonometti L."/>
            <person name="Westerberg I."/>
            <person name="Brannstrom I.O."/>
            <person name="Guillou S."/>
            <person name="Cros-Aarteil S."/>
            <person name="Calhoun S."/>
            <person name="Haridas S."/>
            <person name="Kuo A."/>
            <person name="Mondo S."/>
            <person name="Pangilinan J."/>
            <person name="Riley R."/>
            <person name="Labutti K."/>
            <person name="Andreopoulos B."/>
            <person name="Lipzen A."/>
            <person name="Chen C."/>
            <person name="Yanf M."/>
            <person name="Daum C."/>
            <person name="Ng V."/>
            <person name="Clum A."/>
            <person name="Ohm R."/>
            <person name="Martin F."/>
            <person name="Silar P."/>
            <person name="Natvig D."/>
            <person name="Lalanne C."/>
            <person name="Gautier V."/>
            <person name="Ament-Velasquez S.L."/>
            <person name="Kruys A."/>
            <person name="Hutchinson M.I."/>
            <person name="Powell A.J."/>
            <person name="Barry K."/>
            <person name="Miller A.N."/>
            <person name="Grigoriev I.V."/>
            <person name="Debuchy R."/>
            <person name="Gladieux P."/>
            <person name="Thoren M.H."/>
            <person name="Johannesson H."/>
        </authorList>
    </citation>
    <scope>NUCLEOTIDE SEQUENCE</scope>
    <source>
        <strain evidence="1">CBS 731.68</strain>
    </source>
</reference>
<reference evidence="1" key="1">
    <citation type="journal article" date="2023" name="Mol. Phylogenet. Evol.">
        <title>Genome-scale phylogeny and comparative genomics of the fungal order Sordariales.</title>
        <authorList>
            <person name="Hensen N."/>
            <person name="Bonometti L."/>
            <person name="Westerberg I."/>
            <person name="Brannstrom I.O."/>
            <person name="Guillou S."/>
            <person name="Cros-Aarteil S."/>
            <person name="Calhoun S."/>
            <person name="Haridas S."/>
            <person name="Kuo A."/>
            <person name="Mondo S."/>
            <person name="Pangilinan J."/>
            <person name="Riley R."/>
            <person name="LaButti K."/>
            <person name="Andreopoulos B."/>
            <person name="Lipzen A."/>
            <person name="Chen C."/>
            <person name="Yan M."/>
            <person name="Daum C."/>
            <person name="Ng V."/>
            <person name="Clum A."/>
            <person name="Steindorff A."/>
            <person name="Ohm R.A."/>
            <person name="Martin F."/>
            <person name="Silar P."/>
            <person name="Natvig D.O."/>
            <person name="Lalanne C."/>
            <person name="Gautier V."/>
            <person name="Ament-Velasquez S.L."/>
            <person name="Kruys A."/>
            <person name="Hutchinson M.I."/>
            <person name="Powell A.J."/>
            <person name="Barry K."/>
            <person name="Miller A.N."/>
            <person name="Grigoriev I.V."/>
            <person name="Debuchy R."/>
            <person name="Gladieux P."/>
            <person name="Hiltunen Thoren M."/>
            <person name="Johannesson H."/>
        </authorList>
    </citation>
    <scope>NUCLEOTIDE SEQUENCE</scope>
    <source>
        <strain evidence="1">CBS 731.68</strain>
    </source>
</reference>
<organism evidence="1 2">
    <name type="scientific">Parathielavia appendiculata</name>
    <dbReference type="NCBI Taxonomy" id="2587402"/>
    <lineage>
        <taxon>Eukaryota</taxon>
        <taxon>Fungi</taxon>
        <taxon>Dikarya</taxon>
        <taxon>Ascomycota</taxon>
        <taxon>Pezizomycotina</taxon>
        <taxon>Sordariomycetes</taxon>
        <taxon>Sordariomycetidae</taxon>
        <taxon>Sordariales</taxon>
        <taxon>Chaetomiaceae</taxon>
        <taxon>Parathielavia</taxon>
    </lineage>
</organism>
<dbReference type="Proteomes" id="UP001302602">
    <property type="component" value="Unassembled WGS sequence"/>
</dbReference>
<protein>
    <submittedName>
        <fullName evidence="1">Uncharacterized protein</fullName>
    </submittedName>
</protein>
<comment type="caution">
    <text evidence="1">The sequence shown here is derived from an EMBL/GenBank/DDBJ whole genome shotgun (WGS) entry which is preliminary data.</text>
</comment>
<name>A0AAN6U4C2_9PEZI</name>
<dbReference type="GeneID" id="87823347"/>
<proteinExistence type="predicted"/>